<dbReference type="RefSeq" id="XP_014540044.1">
    <property type="nucleotide sequence ID" value="XM_014684558.1"/>
</dbReference>
<reference evidence="1 2" key="1">
    <citation type="submission" date="2020-07" db="EMBL/GenBank/DDBJ databases">
        <title>Telomere length de novo assembly of all 7 chromosomes of the fungus, Metarhizium brunneum, using a novel assembly pipeline.</title>
        <authorList>
            <person name="Saud z."/>
            <person name="Kortsinoglou A."/>
            <person name="Kouvelis V.N."/>
            <person name="Butt T.M."/>
        </authorList>
    </citation>
    <scope>NUCLEOTIDE SEQUENCE [LARGE SCALE GENOMIC DNA]</scope>
    <source>
        <strain evidence="1 2">4556</strain>
    </source>
</reference>
<keyword evidence="2" id="KW-1185">Reference proteome</keyword>
<name>A0A7D5UWS4_9HYPO</name>
<dbReference type="GeneID" id="26247080"/>
<gene>
    <name evidence="1" type="ORF">G6M90_00g064990</name>
</gene>
<dbReference type="Proteomes" id="UP000510686">
    <property type="component" value="Chromosome 3"/>
</dbReference>
<evidence type="ECO:0000313" key="2">
    <source>
        <dbReference type="Proteomes" id="UP000510686"/>
    </source>
</evidence>
<dbReference type="KEGG" id="mbrn:26247080"/>
<proteinExistence type="predicted"/>
<organism evidence="1 2">
    <name type="scientific">Metarhizium brunneum</name>
    <dbReference type="NCBI Taxonomy" id="500148"/>
    <lineage>
        <taxon>Eukaryota</taxon>
        <taxon>Fungi</taxon>
        <taxon>Dikarya</taxon>
        <taxon>Ascomycota</taxon>
        <taxon>Pezizomycotina</taxon>
        <taxon>Sordariomycetes</taxon>
        <taxon>Hypocreomycetidae</taxon>
        <taxon>Hypocreales</taxon>
        <taxon>Clavicipitaceae</taxon>
        <taxon>Metarhizium</taxon>
    </lineage>
</organism>
<dbReference type="AlphaFoldDB" id="A0A7D5UWS4"/>
<dbReference type="EMBL" id="CP058934">
    <property type="protein sequence ID" value="QLI68850.1"/>
    <property type="molecule type" value="Genomic_DNA"/>
</dbReference>
<protein>
    <submittedName>
        <fullName evidence="1">Uncharacterized protein</fullName>
    </submittedName>
</protein>
<accession>A0A7D5UWS4</accession>
<evidence type="ECO:0000313" key="1">
    <source>
        <dbReference type="EMBL" id="QLI68850.1"/>
    </source>
</evidence>
<sequence length="193" mass="20762">MQVARLPKCRNSRSVPTQVIYGLGDPLDIPSLEEPVQRSNNLLKFLVCLGNRRIERLHILLDRGAGGAAPAVDGGSDTAIVASLKVPELADCALCLGPEGSSLGRVEFDGGSLVECGIRHGYGTSGQCGSENGEKTRDLHSEIRFFEANIDVKVLETFQVARASLSRVKMEEKGIVELTSLNTPLSPSIYLEI</sequence>